<feature type="transmembrane region" description="Helical" evidence="8">
    <location>
        <begin position="308"/>
        <end position="324"/>
    </location>
</feature>
<dbReference type="AlphaFoldDB" id="A0A132MUG2"/>
<proteinExistence type="inferred from homology"/>
<accession>A0A132MUG2</accession>
<dbReference type="PATRIC" id="fig|1469144.10.peg.2201"/>
<keyword evidence="10" id="KW-1185">Reference proteome</keyword>
<evidence type="ECO:0000256" key="8">
    <source>
        <dbReference type="SAM" id="Phobius"/>
    </source>
</evidence>
<reference evidence="10" key="1">
    <citation type="submission" date="2015-04" db="EMBL/GenBank/DDBJ databases">
        <title>Physiological reanalysis, assessment of diazotrophy, and genome sequences of multiple isolates of Streptomyces thermoautotrophicus.</title>
        <authorList>
            <person name="MacKellar D.C."/>
            <person name="Lieber L."/>
            <person name="Norman J."/>
            <person name="Bolger A."/>
            <person name="Tobin C."/>
            <person name="Murray J.W."/>
            <person name="Chang R."/>
            <person name="Ford T."/>
            <person name="Nguyen P.Q."/>
            <person name="Woodward J."/>
            <person name="Permingeat H."/>
            <person name="Joshi N.S."/>
            <person name="Silver P.A."/>
            <person name="Usadel B."/>
            <person name="Rutherford A.W."/>
            <person name="Friesen M."/>
            <person name="Prell J."/>
        </authorList>
    </citation>
    <scope>NUCLEOTIDE SEQUENCE [LARGE SCALE GENOMIC DNA]</scope>
    <source>
        <strain evidence="10">H1</strain>
    </source>
</reference>
<dbReference type="EMBL" id="LAXD01000001">
    <property type="protein sequence ID" value="KWX01002.1"/>
    <property type="molecule type" value="Genomic_DNA"/>
</dbReference>
<evidence type="ECO:0000256" key="7">
    <source>
        <dbReference type="ARBA" id="ARBA00023136"/>
    </source>
</evidence>
<evidence type="ECO:0000313" key="9">
    <source>
        <dbReference type="EMBL" id="KWX01002.1"/>
    </source>
</evidence>
<dbReference type="PANTHER" id="PTHR30472:SF37">
    <property type="entry name" value="FE(3+) DICITRATE TRANSPORT SYSTEM PERMEASE PROTEIN FECD-RELATED"/>
    <property type="match status" value="1"/>
</dbReference>
<feature type="transmembrane region" description="Helical" evidence="8">
    <location>
        <begin position="278"/>
        <end position="301"/>
    </location>
</feature>
<keyword evidence="3" id="KW-0813">Transport</keyword>
<dbReference type="Proteomes" id="UP000070188">
    <property type="component" value="Unassembled WGS sequence"/>
</dbReference>
<evidence type="ECO:0000256" key="5">
    <source>
        <dbReference type="ARBA" id="ARBA00022692"/>
    </source>
</evidence>
<dbReference type="GO" id="GO:0033214">
    <property type="term" value="P:siderophore-iron import into cell"/>
    <property type="evidence" value="ECO:0007669"/>
    <property type="project" value="TreeGrafter"/>
</dbReference>
<dbReference type="SUPFAM" id="SSF81345">
    <property type="entry name" value="ABC transporter involved in vitamin B12 uptake, BtuC"/>
    <property type="match status" value="1"/>
</dbReference>
<dbReference type="GO" id="GO:0005886">
    <property type="term" value="C:plasma membrane"/>
    <property type="evidence" value="ECO:0007669"/>
    <property type="project" value="UniProtKB-SubCell"/>
</dbReference>
<evidence type="ECO:0000313" key="10">
    <source>
        <dbReference type="Proteomes" id="UP000070188"/>
    </source>
</evidence>
<evidence type="ECO:0000256" key="4">
    <source>
        <dbReference type="ARBA" id="ARBA00022475"/>
    </source>
</evidence>
<feature type="transmembrane region" description="Helical" evidence="8">
    <location>
        <begin position="147"/>
        <end position="168"/>
    </location>
</feature>
<feature type="transmembrane region" description="Helical" evidence="8">
    <location>
        <begin position="92"/>
        <end position="110"/>
    </location>
</feature>
<keyword evidence="7 8" id="KW-0472">Membrane</keyword>
<comment type="similarity">
    <text evidence="2">Belongs to the binding-protein-dependent transport system permease family. FecCD subfamily.</text>
</comment>
<dbReference type="Gene3D" id="1.10.3470.10">
    <property type="entry name" value="ABC transporter involved in vitamin B12 uptake, BtuC"/>
    <property type="match status" value="1"/>
</dbReference>
<dbReference type="RefSeq" id="WP_079101828.1">
    <property type="nucleotide sequence ID" value="NZ_JYIJ01000014.1"/>
</dbReference>
<dbReference type="InterPro" id="IPR037294">
    <property type="entry name" value="ABC_BtuC-like"/>
</dbReference>
<protein>
    <submittedName>
        <fullName evidence="9">Putative FecCD-family membrane transport protein</fullName>
    </submittedName>
</protein>
<keyword evidence="5 8" id="KW-0812">Transmembrane</keyword>
<keyword evidence="6 8" id="KW-1133">Transmembrane helix</keyword>
<sequence length="330" mass="33931">MTGSTAGRALPHAAAGTALALVLLGALCLGTPVLSPHRLPAVLASPETAEYVILWELRLPRLLLGLIAGASLGCVGLLLQEALRNPLAVPDLLGVSSGAALAVAVAVVFVPVLPLAVLPPLALAGGLAGGGLTLLTARWGRSPAHVLLIGAAVSSALQAGVLTVMAMADQLQLELLYRYLLGSLIARTWDDVTATAPWLLLSVPAVVVCLPLLGVLRLGEDTAGALGLRVRRARVLALATAVVLVAPVVAPCGPVAWVGFLAPHLARWTRPRADARAWLPWSAAWGAVVVLVADLAARLLFVPVEMPLGAWTALVGVLAGVATIRRRPAW</sequence>
<comment type="caution">
    <text evidence="9">The sequence shown here is derived from an EMBL/GenBank/DDBJ whole genome shotgun (WGS) entry which is preliminary data.</text>
</comment>
<dbReference type="Pfam" id="PF01032">
    <property type="entry name" value="FecCD"/>
    <property type="match status" value="1"/>
</dbReference>
<dbReference type="PANTHER" id="PTHR30472">
    <property type="entry name" value="FERRIC ENTEROBACTIN TRANSPORT SYSTEM PERMEASE PROTEIN"/>
    <property type="match status" value="1"/>
</dbReference>
<dbReference type="InterPro" id="IPR000522">
    <property type="entry name" value="ABC_transptr_permease_BtuC"/>
</dbReference>
<keyword evidence="4" id="KW-1003">Cell membrane</keyword>
<dbReference type="CDD" id="cd06550">
    <property type="entry name" value="TM_ABC_iron-siderophores_like"/>
    <property type="match status" value="1"/>
</dbReference>
<feature type="transmembrane region" description="Helical" evidence="8">
    <location>
        <begin position="196"/>
        <end position="216"/>
    </location>
</feature>
<evidence type="ECO:0000256" key="6">
    <source>
        <dbReference type="ARBA" id="ARBA00022989"/>
    </source>
</evidence>
<dbReference type="STRING" id="1469144.LI90_2030"/>
<evidence type="ECO:0000256" key="1">
    <source>
        <dbReference type="ARBA" id="ARBA00004651"/>
    </source>
</evidence>
<evidence type="ECO:0000256" key="3">
    <source>
        <dbReference type="ARBA" id="ARBA00022448"/>
    </source>
</evidence>
<feature type="transmembrane region" description="Helical" evidence="8">
    <location>
        <begin position="236"/>
        <end position="258"/>
    </location>
</feature>
<comment type="subcellular location">
    <subcellularLocation>
        <location evidence="1">Cell membrane</location>
        <topology evidence="1">Multi-pass membrane protein</topology>
    </subcellularLocation>
</comment>
<dbReference type="GO" id="GO:0022857">
    <property type="term" value="F:transmembrane transporter activity"/>
    <property type="evidence" value="ECO:0007669"/>
    <property type="project" value="InterPro"/>
</dbReference>
<feature type="transmembrane region" description="Helical" evidence="8">
    <location>
        <begin position="62"/>
        <end position="80"/>
    </location>
</feature>
<evidence type="ECO:0000256" key="2">
    <source>
        <dbReference type="ARBA" id="ARBA00007935"/>
    </source>
</evidence>
<name>A0A132MUG2_9ACTN</name>
<gene>
    <name evidence="9" type="ORF">LI90_2030</name>
</gene>
<organism evidence="9 10">
    <name type="scientific">Carbonactinospora thermoautotrophica</name>
    <dbReference type="NCBI Taxonomy" id="1469144"/>
    <lineage>
        <taxon>Bacteria</taxon>
        <taxon>Bacillati</taxon>
        <taxon>Actinomycetota</taxon>
        <taxon>Actinomycetes</taxon>
        <taxon>Kitasatosporales</taxon>
        <taxon>Carbonactinosporaceae</taxon>
        <taxon>Carbonactinospora</taxon>
    </lineage>
</organism>
<dbReference type="OrthoDB" id="2574111at2"/>
<feature type="transmembrane region" description="Helical" evidence="8">
    <location>
        <begin position="116"/>
        <end position="135"/>
    </location>
</feature>